<protein>
    <submittedName>
        <fullName evidence="2">Uncharacterized protein</fullName>
    </submittedName>
</protein>
<proteinExistence type="predicted"/>
<evidence type="ECO:0000313" key="3">
    <source>
        <dbReference type="Proteomes" id="UP000887116"/>
    </source>
</evidence>
<evidence type="ECO:0000256" key="1">
    <source>
        <dbReference type="SAM" id="MobiDB-lite"/>
    </source>
</evidence>
<organism evidence="2 3">
    <name type="scientific">Trichonephila clavata</name>
    <name type="common">Joro spider</name>
    <name type="synonym">Nephila clavata</name>
    <dbReference type="NCBI Taxonomy" id="2740835"/>
    <lineage>
        <taxon>Eukaryota</taxon>
        <taxon>Metazoa</taxon>
        <taxon>Ecdysozoa</taxon>
        <taxon>Arthropoda</taxon>
        <taxon>Chelicerata</taxon>
        <taxon>Arachnida</taxon>
        <taxon>Araneae</taxon>
        <taxon>Araneomorphae</taxon>
        <taxon>Entelegynae</taxon>
        <taxon>Araneoidea</taxon>
        <taxon>Nephilidae</taxon>
        <taxon>Trichonephila</taxon>
    </lineage>
</organism>
<reference evidence="2" key="1">
    <citation type="submission" date="2020-07" db="EMBL/GenBank/DDBJ databases">
        <title>Multicomponent nature underlies the extraordinary mechanical properties of spider dragline silk.</title>
        <authorList>
            <person name="Kono N."/>
            <person name="Nakamura H."/>
            <person name="Mori M."/>
            <person name="Yoshida Y."/>
            <person name="Ohtoshi R."/>
            <person name="Malay A.D."/>
            <person name="Moran D.A.P."/>
            <person name="Tomita M."/>
            <person name="Numata K."/>
            <person name="Arakawa K."/>
        </authorList>
    </citation>
    <scope>NUCLEOTIDE SEQUENCE</scope>
</reference>
<evidence type="ECO:0000313" key="2">
    <source>
        <dbReference type="EMBL" id="GFQ84347.1"/>
    </source>
</evidence>
<dbReference type="Proteomes" id="UP000887116">
    <property type="component" value="Unassembled WGS sequence"/>
</dbReference>
<name>A0A8X6HZ84_TRICU</name>
<feature type="region of interest" description="Disordered" evidence="1">
    <location>
        <begin position="1"/>
        <end position="22"/>
    </location>
</feature>
<keyword evidence="3" id="KW-1185">Reference proteome</keyword>
<gene>
    <name evidence="2" type="ORF">TNCT_541731</name>
</gene>
<dbReference type="AlphaFoldDB" id="A0A8X6HZ84"/>
<dbReference type="EMBL" id="BMAO01022789">
    <property type="protein sequence ID" value="GFQ84347.1"/>
    <property type="molecule type" value="Genomic_DNA"/>
</dbReference>
<sequence>MSEELWESATNEEMNEQERMDEGVPVTQTITVEQACHNLSFLWAQARHKDNRVTYLKSEMEVQAKFPSTNQLILKS</sequence>
<accession>A0A8X6HZ84</accession>
<comment type="caution">
    <text evidence="2">The sequence shown here is derived from an EMBL/GenBank/DDBJ whole genome shotgun (WGS) entry which is preliminary data.</text>
</comment>